<dbReference type="RefSeq" id="WP_183856816.1">
    <property type="nucleotide sequence ID" value="NZ_JACHOO010000005.1"/>
</dbReference>
<comment type="similarity">
    <text evidence="1">Belongs to the YciI family.</text>
</comment>
<dbReference type="InterPro" id="IPR011008">
    <property type="entry name" value="Dimeric_a/b-barrel"/>
</dbReference>
<organism evidence="3 4">
    <name type="scientific">Prosthecomicrobium pneumaticum</name>
    <dbReference type="NCBI Taxonomy" id="81895"/>
    <lineage>
        <taxon>Bacteria</taxon>
        <taxon>Pseudomonadati</taxon>
        <taxon>Pseudomonadota</taxon>
        <taxon>Alphaproteobacteria</taxon>
        <taxon>Hyphomicrobiales</taxon>
        <taxon>Kaistiaceae</taxon>
        <taxon>Prosthecomicrobium</taxon>
    </lineage>
</organism>
<evidence type="ECO:0000313" key="4">
    <source>
        <dbReference type="Proteomes" id="UP000523821"/>
    </source>
</evidence>
<dbReference type="Proteomes" id="UP000523821">
    <property type="component" value="Unassembled WGS sequence"/>
</dbReference>
<keyword evidence="4" id="KW-1185">Reference proteome</keyword>
<dbReference type="Pfam" id="PF03795">
    <property type="entry name" value="YCII"/>
    <property type="match status" value="1"/>
</dbReference>
<gene>
    <name evidence="3" type="ORF">GGQ63_002798</name>
</gene>
<name>A0A7W9L2Q6_9HYPH</name>
<dbReference type="AlphaFoldDB" id="A0A7W9L2Q6"/>
<accession>A0A7W9L2Q6</accession>
<evidence type="ECO:0000313" key="3">
    <source>
        <dbReference type="EMBL" id="MBB5753728.1"/>
    </source>
</evidence>
<reference evidence="3 4" key="1">
    <citation type="submission" date="2020-08" db="EMBL/GenBank/DDBJ databases">
        <title>Genomic Encyclopedia of Type Strains, Phase IV (KMG-IV): sequencing the most valuable type-strain genomes for metagenomic binning, comparative biology and taxonomic classification.</title>
        <authorList>
            <person name="Goeker M."/>
        </authorList>
    </citation>
    <scope>NUCLEOTIDE SEQUENCE [LARGE SCALE GENOMIC DNA]</scope>
    <source>
        <strain evidence="3 4">DSM 16268</strain>
    </source>
</reference>
<evidence type="ECO:0000259" key="2">
    <source>
        <dbReference type="Pfam" id="PF03795"/>
    </source>
</evidence>
<protein>
    <submittedName>
        <fullName evidence="3">Uncharacterized protein YciI</fullName>
    </submittedName>
</protein>
<feature type="domain" description="YCII-related" evidence="2">
    <location>
        <begin position="2"/>
        <end position="73"/>
    </location>
</feature>
<dbReference type="EMBL" id="JACHOO010000005">
    <property type="protein sequence ID" value="MBB5753728.1"/>
    <property type="molecule type" value="Genomic_DNA"/>
</dbReference>
<dbReference type="PANTHER" id="PTHR37828:SF1">
    <property type="entry name" value="YCII-RELATED DOMAIN-CONTAINING PROTEIN"/>
    <property type="match status" value="1"/>
</dbReference>
<sequence>MFMITSTYRAPQPAIAAALPAHRAWIDALYAGGVFVLSGRLVPPSGGFMLAIGIGRAELEALLATDPFRIADLLDHTITELEPTRHAPEFEPFKERF</sequence>
<dbReference type="InterPro" id="IPR005545">
    <property type="entry name" value="YCII"/>
</dbReference>
<dbReference type="PANTHER" id="PTHR37828">
    <property type="entry name" value="GSR2449 PROTEIN"/>
    <property type="match status" value="1"/>
</dbReference>
<comment type="caution">
    <text evidence="3">The sequence shown here is derived from an EMBL/GenBank/DDBJ whole genome shotgun (WGS) entry which is preliminary data.</text>
</comment>
<dbReference type="SUPFAM" id="SSF54909">
    <property type="entry name" value="Dimeric alpha+beta barrel"/>
    <property type="match status" value="1"/>
</dbReference>
<evidence type="ECO:0000256" key="1">
    <source>
        <dbReference type="ARBA" id="ARBA00007689"/>
    </source>
</evidence>
<proteinExistence type="inferred from homology"/>